<dbReference type="PANTHER" id="PTHR11017">
    <property type="entry name" value="LEUCINE-RICH REPEAT-CONTAINING PROTEIN"/>
    <property type="match status" value="1"/>
</dbReference>
<dbReference type="EMBL" id="CABIKO010000157">
    <property type="protein sequence ID" value="VVA29071.1"/>
    <property type="molecule type" value="Genomic_DNA"/>
</dbReference>
<dbReference type="InterPro" id="IPR027417">
    <property type="entry name" value="P-loop_NTPase"/>
</dbReference>
<gene>
    <name evidence="3" type="ORF">ALMOND_2B004713</name>
    <name evidence="4" type="ORF">ALMOND_2B014613</name>
</gene>
<evidence type="ECO:0000313" key="4">
    <source>
        <dbReference type="EMBL" id="VVA29080.1"/>
    </source>
</evidence>
<dbReference type="InterPro" id="IPR044974">
    <property type="entry name" value="Disease_R_plants"/>
</dbReference>
<evidence type="ECO:0000313" key="3">
    <source>
        <dbReference type="EMBL" id="VVA29071.1"/>
    </source>
</evidence>
<accession>A0A5E4FNN3</accession>
<protein>
    <submittedName>
        <fullName evidence="3">PREDICTED: TMV resistance</fullName>
    </submittedName>
</protein>
<dbReference type="InterPro" id="IPR036390">
    <property type="entry name" value="WH_DNA-bd_sf"/>
</dbReference>
<dbReference type="PANTHER" id="PTHR11017:SF527">
    <property type="entry name" value="TMV RESISTANCE PROTEIN N-LIKE"/>
    <property type="match status" value="1"/>
</dbReference>
<dbReference type="InterPro" id="IPR058192">
    <property type="entry name" value="WHD_ROQ1-like"/>
</dbReference>
<dbReference type="InterPro" id="IPR042197">
    <property type="entry name" value="Apaf_helical"/>
</dbReference>
<dbReference type="Gene3D" id="1.10.8.430">
    <property type="entry name" value="Helical domain of apoptotic protease-activating factors"/>
    <property type="match status" value="1"/>
</dbReference>
<name>A0A5E4FNN3_PRUDU</name>
<dbReference type="GO" id="GO:0043531">
    <property type="term" value="F:ADP binding"/>
    <property type="evidence" value="ECO:0007669"/>
    <property type="project" value="InterPro"/>
</dbReference>
<dbReference type="Gramene" id="VVA29080">
    <property type="protein sequence ID" value="VVA29080"/>
    <property type="gene ID" value="Prudul26B014613"/>
</dbReference>
<sequence>MADGEKNWFGLGSRIIITSRNERLLVQHGIAIPYKVKVLNNDEALELFSQKAFRKSQPEEGFLELSKCFLHYSKGLPLALKTLGSFLNMRDQDAWNSVLDNLKKIPNPTVFDSLKISYDGREEMEKIIFLDVACFHKGKHKETVIEILESVCDISSRIGIDILIEKSLLTIERPYFDYNIINMHDLIQEMAWEIVRKKLDQRNRLWLHDDVSRVFMNNTETRAIEARVLRLPKLEVVH</sequence>
<dbReference type="GO" id="GO:0006952">
    <property type="term" value="P:defense response"/>
    <property type="evidence" value="ECO:0007669"/>
    <property type="project" value="InterPro"/>
</dbReference>
<dbReference type="Pfam" id="PF23282">
    <property type="entry name" value="WHD_ROQ1"/>
    <property type="match status" value="1"/>
</dbReference>
<reference evidence="3" key="1">
    <citation type="submission" date="2019-07" db="EMBL/GenBank/DDBJ databases">
        <authorList>
            <person name="Alioto T."/>
            <person name="Alioto T."/>
            <person name="Gomez Garrido J."/>
        </authorList>
    </citation>
    <scope>NUCLEOTIDE SEQUENCE</scope>
</reference>
<evidence type="ECO:0000259" key="2">
    <source>
        <dbReference type="Pfam" id="PF23282"/>
    </source>
</evidence>
<reference evidence="5" key="2">
    <citation type="journal article" date="2020" name="Plant J.">
        <title>Transposons played a major role in the diversification between the closely related almond and peach genomes: results from the almond genome sequence.</title>
        <authorList>
            <person name="Alioto T."/>
            <person name="Alexiou K.G."/>
            <person name="Bardil A."/>
            <person name="Barteri F."/>
            <person name="Castanera R."/>
            <person name="Cruz F."/>
            <person name="Dhingra A."/>
            <person name="Duval H."/>
            <person name="Fernandez I Marti A."/>
            <person name="Frias L."/>
            <person name="Galan B."/>
            <person name="Garcia J.L."/>
            <person name="Howad W."/>
            <person name="Gomez-Garrido J."/>
            <person name="Gut M."/>
            <person name="Julca I."/>
            <person name="Morata J."/>
            <person name="Puigdomenech P."/>
            <person name="Ribeca P."/>
            <person name="Rubio Cabetas M.J."/>
            <person name="Vlasova A."/>
            <person name="Wirthensohn M."/>
            <person name="Garcia-Mas J."/>
            <person name="Gabaldon T."/>
            <person name="Casacuberta J.M."/>
            <person name="Arus P."/>
        </authorList>
    </citation>
    <scope>NUCLEOTIDE SEQUENCE [LARGE SCALE GENOMIC DNA]</scope>
    <source>
        <strain evidence="5">cv. Texas</strain>
    </source>
</reference>
<evidence type="ECO:0000313" key="5">
    <source>
        <dbReference type="Proteomes" id="UP000327085"/>
    </source>
</evidence>
<dbReference type="SUPFAM" id="SSF46785">
    <property type="entry name" value="Winged helix' DNA-binding domain"/>
    <property type="match status" value="1"/>
</dbReference>
<keyword evidence="1" id="KW-0677">Repeat</keyword>
<dbReference type="SUPFAM" id="SSF52540">
    <property type="entry name" value="P-loop containing nucleoside triphosphate hydrolases"/>
    <property type="match status" value="1"/>
</dbReference>
<dbReference type="Proteomes" id="UP000327085">
    <property type="component" value="Chromosome 8"/>
</dbReference>
<organism evidence="3 5">
    <name type="scientific">Prunus dulcis</name>
    <name type="common">Almond</name>
    <name type="synonym">Amygdalus dulcis</name>
    <dbReference type="NCBI Taxonomy" id="3755"/>
    <lineage>
        <taxon>Eukaryota</taxon>
        <taxon>Viridiplantae</taxon>
        <taxon>Streptophyta</taxon>
        <taxon>Embryophyta</taxon>
        <taxon>Tracheophyta</taxon>
        <taxon>Spermatophyta</taxon>
        <taxon>Magnoliopsida</taxon>
        <taxon>eudicotyledons</taxon>
        <taxon>Gunneridae</taxon>
        <taxon>Pentapetalae</taxon>
        <taxon>rosids</taxon>
        <taxon>fabids</taxon>
        <taxon>Rosales</taxon>
        <taxon>Rosaceae</taxon>
        <taxon>Amygdaloideae</taxon>
        <taxon>Amygdaleae</taxon>
        <taxon>Prunus</taxon>
    </lineage>
</organism>
<feature type="domain" description="Disease resistance protein Roq1-like winged-helix" evidence="2">
    <location>
        <begin position="122"/>
        <end position="197"/>
    </location>
</feature>
<proteinExistence type="predicted"/>
<dbReference type="Gramene" id="VVA29071">
    <property type="protein sequence ID" value="VVA29071"/>
    <property type="gene ID" value="Prudul26B004713"/>
</dbReference>
<dbReference type="InParanoid" id="A0A5E4FNN3"/>
<evidence type="ECO:0000256" key="1">
    <source>
        <dbReference type="ARBA" id="ARBA00022737"/>
    </source>
</evidence>
<dbReference type="OMA" id="CFFINEN"/>
<dbReference type="AlphaFoldDB" id="A0A5E4FNN3"/>
<dbReference type="EMBL" id="CABIKO010000157">
    <property type="protein sequence ID" value="VVA29080.1"/>
    <property type="molecule type" value="Genomic_DNA"/>
</dbReference>